<protein>
    <recommendedName>
        <fullName evidence="2">HTH cro/C1-type domain-containing protein</fullName>
    </recommendedName>
</protein>
<dbReference type="AlphaFoldDB" id="C7RW45"/>
<sequence>MHNHIFFTNILRLLDERGMTKNELAAKADISISFLSDLTNGKANPSLKIMEAIAEALETPLPTLLESTDLDRESLDALAGGTAPRSLPEGVVRVSAVLPEHQAFIVKKWDEAARSKLRKPSSS</sequence>
<organism evidence="3">
    <name type="scientific">Accumulibacter regalis</name>
    <dbReference type="NCBI Taxonomy" id="522306"/>
    <lineage>
        <taxon>Bacteria</taxon>
        <taxon>Pseudomonadati</taxon>
        <taxon>Pseudomonadota</taxon>
        <taxon>Betaproteobacteria</taxon>
        <taxon>Candidatus Accumulibacter</taxon>
    </lineage>
</organism>
<dbReference type="KEGG" id="app:CAP2UW1_4733"/>
<proteinExistence type="predicted"/>
<dbReference type="Pfam" id="PF01381">
    <property type="entry name" value="HTH_3"/>
    <property type="match status" value="1"/>
</dbReference>
<accession>C7RW45</accession>
<dbReference type="PROSITE" id="PS50943">
    <property type="entry name" value="HTH_CROC1"/>
    <property type="match status" value="1"/>
</dbReference>
<dbReference type="GO" id="GO:0005829">
    <property type="term" value="C:cytosol"/>
    <property type="evidence" value="ECO:0007669"/>
    <property type="project" value="TreeGrafter"/>
</dbReference>
<evidence type="ECO:0000313" key="3">
    <source>
        <dbReference type="EMBL" id="ACV37855.1"/>
    </source>
</evidence>
<dbReference type="PANTHER" id="PTHR46797:SF1">
    <property type="entry name" value="METHYLPHOSPHONATE SYNTHASE"/>
    <property type="match status" value="1"/>
</dbReference>
<evidence type="ECO:0000256" key="1">
    <source>
        <dbReference type="ARBA" id="ARBA00023125"/>
    </source>
</evidence>
<dbReference type="GO" id="GO:0003700">
    <property type="term" value="F:DNA-binding transcription factor activity"/>
    <property type="evidence" value="ECO:0007669"/>
    <property type="project" value="TreeGrafter"/>
</dbReference>
<keyword evidence="3" id="KW-0614">Plasmid</keyword>
<keyword evidence="1" id="KW-0238">DNA-binding</keyword>
<dbReference type="GO" id="GO:0003677">
    <property type="term" value="F:DNA binding"/>
    <property type="evidence" value="ECO:0007669"/>
    <property type="project" value="UniProtKB-KW"/>
</dbReference>
<dbReference type="InterPro" id="IPR001387">
    <property type="entry name" value="Cro/C1-type_HTH"/>
</dbReference>
<dbReference type="InterPro" id="IPR050807">
    <property type="entry name" value="TransReg_Diox_bact_type"/>
</dbReference>
<dbReference type="PANTHER" id="PTHR46797">
    <property type="entry name" value="HTH-TYPE TRANSCRIPTIONAL REGULATOR"/>
    <property type="match status" value="1"/>
</dbReference>
<dbReference type="NCBIfam" id="NF010465">
    <property type="entry name" value="PRK13890.1"/>
    <property type="match status" value="1"/>
</dbReference>
<reference evidence="3" key="2">
    <citation type="submission" date="2009-09" db="EMBL/GenBank/DDBJ databases">
        <title>Complete sequence of plasmid1 of Candidatus Accumulibacter phosphatis clade IIA str. UW-1.</title>
        <authorList>
            <consortium name="US DOE Joint Genome Institute"/>
            <person name="Martin H.G."/>
            <person name="Ivanova N."/>
            <person name="Kunin V."/>
            <person name="Warnecke F."/>
            <person name="Barry K."/>
            <person name="He S."/>
            <person name="Salamov A."/>
            <person name="Szeto E."/>
            <person name="Dalin E."/>
            <person name="Pangilinan J.L."/>
            <person name="Lapidus A."/>
            <person name="Lowry S."/>
            <person name="Kyrpides N.C."/>
            <person name="McMahon K.D."/>
            <person name="Hugenholtz P."/>
        </authorList>
    </citation>
    <scope>NUCLEOTIDE SEQUENCE [LARGE SCALE GENOMIC DNA]</scope>
    <source>
        <strain evidence="3">UW-1</strain>
        <plasmid evidence="3">pAph01</plasmid>
        <plasmid>UW-1</plasmid>
    </source>
</reference>
<feature type="domain" description="HTH cro/C1-type" evidence="2">
    <location>
        <begin position="10"/>
        <end position="64"/>
    </location>
</feature>
<dbReference type="OrthoDB" id="7477860at2"/>
<dbReference type="SMART" id="SM00530">
    <property type="entry name" value="HTH_XRE"/>
    <property type="match status" value="1"/>
</dbReference>
<reference evidence="3" key="1">
    <citation type="submission" date="2009-08" db="EMBL/GenBank/DDBJ databases">
        <authorList>
            <consortium name="US DOE Joint Genome Institute"/>
            <person name="Lucas S."/>
            <person name="Copeland A."/>
            <person name="Lapidus A."/>
            <person name="Glavina del Rio T."/>
            <person name="Dalin E."/>
            <person name="Tice H."/>
            <person name="Bruce D."/>
            <person name="Barry K."/>
            <person name="Pitluck S."/>
            <person name="Lowry S."/>
            <person name="Larimer F."/>
            <person name="Land M."/>
            <person name="Hauser L."/>
            <person name="Kyrpides N."/>
            <person name="Ivanova N."/>
            <person name="McMahon K.D."/>
            <person name="Hugenholtz P."/>
        </authorList>
    </citation>
    <scope>NUCLEOTIDE SEQUENCE</scope>
    <source>
        <strain evidence="3">UW-1</strain>
        <plasmid evidence="3">pAph01</plasmid>
    </source>
</reference>
<evidence type="ECO:0000259" key="2">
    <source>
        <dbReference type="PROSITE" id="PS50943"/>
    </source>
</evidence>
<dbReference type="SUPFAM" id="SSF47413">
    <property type="entry name" value="lambda repressor-like DNA-binding domains"/>
    <property type="match status" value="1"/>
</dbReference>
<gene>
    <name evidence="3" type="ordered locus">CAP2UW1_4733</name>
</gene>
<dbReference type="InterPro" id="IPR010982">
    <property type="entry name" value="Lambda_DNA-bd_dom_sf"/>
</dbReference>
<dbReference type="EMBL" id="CP001716">
    <property type="protein sequence ID" value="ACV37855.1"/>
    <property type="molecule type" value="Genomic_DNA"/>
</dbReference>
<dbReference type="HOGENOM" id="CLU_140347_0_0_4"/>
<geneLocation type="plasmid" evidence="3">
    <name>pAph01</name>
</geneLocation>
<dbReference type="Gene3D" id="1.10.260.40">
    <property type="entry name" value="lambda repressor-like DNA-binding domains"/>
    <property type="match status" value="1"/>
</dbReference>
<name>C7RW45_ACCRE</name>
<dbReference type="CDD" id="cd00093">
    <property type="entry name" value="HTH_XRE"/>
    <property type="match status" value="1"/>
</dbReference>